<feature type="domain" description="Gelsolin-like" evidence="1">
    <location>
        <begin position="16"/>
        <end position="92"/>
    </location>
</feature>
<sequence length="113" mass="13234">MTTVDNFLIPYFRVKVNEIFNFTQDDLITEDICILDYHCDIFIWVGQQVDSKTRVQALTIGEKFLEQDFLFEKLSRQSPVYVCMEMSEPPLFTRFFAWNSAKSSVHGVLLNLP</sequence>
<organism evidence="2 3">
    <name type="scientific">Nepenthes gracilis</name>
    <name type="common">Slender pitcher plant</name>
    <dbReference type="NCBI Taxonomy" id="150966"/>
    <lineage>
        <taxon>Eukaryota</taxon>
        <taxon>Viridiplantae</taxon>
        <taxon>Streptophyta</taxon>
        <taxon>Embryophyta</taxon>
        <taxon>Tracheophyta</taxon>
        <taxon>Spermatophyta</taxon>
        <taxon>Magnoliopsida</taxon>
        <taxon>eudicotyledons</taxon>
        <taxon>Gunneridae</taxon>
        <taxon>Pentapetalae</taxon>
        <taxon>Caryophyllales</taxon>
        <taxon>Nepenthaceae</taxon>
        <taxon>Nepenthes</taxon>
    </lineage>
</organism>
<evidence type="ECO:0000259" key="1">
    <source>
        <dbReference type="Pfam" id="PF00626"/>
    </source>
</evidence>
<keyword evidence="3" id="KW-1185">Reference proteome</keyword>
<dbReference type="PANTHER" id="PTHR11977:SF138">
    <property type="entry name" value="VILLIN-4"/>
    <property type="match status" value="1"/>
</dbReference>
<dbReference type="GO" id="GO:0051014">
    <property type="term" value="P:actin filament severing"/>
    <property type="evidence" value="ECO:0007669"/>
    <property type="project" value="TreeGrafter"/>
</dbReference>
<dbReference type="AlphaFoldDB" id="A0AAD3T8T3"/>
<dbReference type="Gene3D" id="3.40.20.10">
    <property type="entry name" value="Severin"/>
    <property type="match status" value="1"/>
</dbReference>
<dbReference type="Pfam" id="PF00626">
    <property type="entry name" value="Gelsolin"/>
    <property type="match status" value="1"/>
</dbReference>
<evidence type="ECO:0000313" key="3">
    <source>
        <dbReference type="Proteomes" id="UP001279734"/>
    </source>
</evidence>
<comment type="caution">
    <text evidence="2">The sequence shown here is derived from an EMBL/GenBank/DDBJ whole genome shotgun (WGS) entry which is preliminary data.</text>
</comment>
<accession>A0AAD3T8T3</accession>
<dbReference type="Proteomes" id="UP001279734">
    <property type="component" value="Unassembled WGS sequence"/>
</dbReference>
<proteinExistence type="predicted"/>
<gene>
    <name evidence="2" type="ORF">Nepgr_025935</name>
</gene>
<reference evidence="2" key="1">
    <citation type="submission" date="2023-05" db="EMBL/GenBank/DDBJ databases">
        <title>Nepenthes gracilis genome sequencing.</title>
        <authorList>
            <person name="Fukushima K."/>
        </authorList>
    </citation>
    <scope>NUCLEOTIDE SEQUENCE</scope>
    <source>
        <strain evidence="2">SING2019-196</strain>
    </source>
</reference>
<dbReference type="InterPro" id="IPR007123">
    <property type="entry name" value="Gelsolin-like_dom"/>
</dbReference>
<dbReference type="SUPFAM" id="SSF55753">
    <property type="entry name" value="Actin depolymerizing proteins"/>
    <property type="match status" value="1"/>
</dbReference>
<dbReference type="InterPro" id="IPR007122">
    <property type="entry name" value="Villin/Gelsolin"/>
</dbReference>
<dbReference type="GO" id="GO:0051015">
    <property type="term" value="F:actin filament binding"/>
    <property type="evidence" value="ECO:0007669"/>
    <property type="project" value="InterPro"/>
</dbReference>
<evidence type="ECO:0000313" key="2">
    <source>
        <dbReference type="EMBL" id="GMH24092.1"/>
    </source>
</evidence>
<dbReference type="PRINTS" id="PR00597">
    <property type="entry name" value="GELSOLIN"/>
</dbReference>
<name>A0AAD3T8T3_NEPGR</name>
<dbReference type="InterPro" id="IPR029006">
    <property type="entry name" value="ADF-H/Gelsolin-like_dom_sf"/>
</dbReference>
<dbReference type="PANTHER" id="PTHR11977">
    <property type="entry name" value="VILLIN"/>
    <property type="match status" value="1"/>
</dbReference>
<dbReference type="SMART" id="SM00262">
    <property type="entry name" value="GEL"/>
    <property type="match status" value="1"/>
</dbReference>
<dbReference type="EMBL" id="BSYO01000027">
    <property type="protein sequence ID" value="GMH24092.1"/>
    <property type="molecule type" value="Genomic_DNA"/>
</dbReference>
<protein>
    <recommendedName>
        <fullName evidence="1">Gelsolin-like domain-containing protein</fullName>
    </recommendedName>
</protein>